<dbReference type="AlphaFoldDB" id="A0A9P8UBK0"/>
<gene>
    <name evidence="1" type="ORF">BKA67DRAFT_664545</name>
</gene>
<dbReference type="RefSeq" id="XP_045951985.1">
    <property type="nucleotide sequence ID" value="XM_046108401.1"/>
</dbReference>
<evidence type="ECO:0000313" key="2">
    <source>
        <dbReference type="Proteomes" id="UP000758603"/>
    </source>
</evidence>
<dbReference type="GeneID" id="70137292"/>
<name>A0A9P8UBK0_9PEZI</name>
<dbReference type="OrthoDB" id="3510794at2759"/>
<keyword evidence="2" id="KW-1185">Reference proteome</keyword>
<protein>
    <submittedName>
        <fullName evidence="1">Uncharacterized protein</fullName>
    </submittedName>
</protein>
<organism evidence="1 2">
    <name type="scientific">Truncatella angustata</name>
    <dbReference type="NCBI Taxonomy" id="152316"/>
    <lineage>
        <taxon>Eukaryota</taxon>
        <taxon>Fungi</taxon>
        <taxon>Dikarya</taxon>
        <taxon>Ascomycota</taxon>
        <taxon>Pezizomycotina</taxon>
        <taxon>Sordariomycetes</taxon>
        <taxon>Xylariomycetidae</taxon>
        <taxon>Amphisphaeriales</taxon>
        <taxon>Sporocadaceae</taxon>
        <taxon>Truncatella</taxon>
    </lineage>
</organism>
<sequence>MHTTEPTLDRRQFFDFLALPYHIRHDIYTLVLEYPDLDSVFARVASQCAEDELKHEETRLPKCVMPSPHVAPQLKTTPGILLCNRQVAWEAREAMHFKTFTLRRPPPHTTALGKPMDITEFVSEGTLKKMRRVEFVMNLWFDPRGWSKTIEVLLDVWSVENHLRKINITLEQPTQLPAGQFWNLQYPGQPVKILSMIKSFAEVAGICLTGTPLSTLNVKKANADW</sequence>
<evidence type="ECO:0000313" key="1">
    <source>
        <dbReference type="EMBL" id="KAH6645471.1"/>
    </source>
</evidence>
<dbReference type="EMBL" id="JAGPXC010000011">
    <property type="protein sequence ID" value="KAH6645471.1"/>
    <property type="molecule type" value="Genomic_DNA"/>
</dbReference>
<accession>A0A9P8UBK0</accession>
<proteinExistence type="predicted"/>
<comment type="caution">
    <text evidence="1">The sequence shown here is derived from an EMBL/GenBank/DDBJ whole genome shotgun (WGS) entry which is preliminary data.</text>
</comment>
<dbReference type="Proteomes" id="UP000758603">
    <property type="component" value="Unassembled WGS sequence"/>
</dbReference>
<reference evidence="1" key="1">
    <citation type="journal article" date="2021" name="Nat. Commun.">
        <title>Genetic determinants of endophytism in the Arabidopsis root mycobiome.</title>
        <authorList>
            <person name="Mesny F."/>
            <person name="Miyauchi S."/>
            <person name="Thiergart T."/>
            <person name="Pickel B."/>
            <person name="Atanasova L."/>
            <person name="Karlsson M."/>
            <person name="Huettel B."/>
            <person name="Barry K.W."/>
            <person name="Haridas S."/>
            <person name="Chen C."/>
            <person name="Bauer D."/>
            <person name="Andreopoulos W."/>
            <person name="Pangilinan J."/>
            <person name="LaButti K."/>
            <person name="Riley R."/>
            <person name="Lipzen A."/>
            <person name="Clum A."/>
            <person name="Drula E."/>
            <person name="Henrissat B."/>
            <person name="Kohler A."/>
            <person name="Grigoriev I.V."/>
            <person name="Martin F.M."/>
            <person name="Hacquard S."/>
        </authorList>
    </citation>
    <scope>NUCLEOTIDE SEQUENCE</scope>
    <source>
        <strain evidence="1">MPI-SDFR-AT-0073</strain>
    </source>
</reference>